<dbReference type="Proteomes" id="UP000282741">
    <property type="component" value="Chromosome"/>
</dbReference>
<evidence type="ECO:0000313" key="1">
    <source>
        <dbReference type="EMBL" id="AZW19229.1"/>
    </source>
</evidence>
<accession>A0AAN1VHP2</accession>
<gene>
    <name evidence="1" type="ORF">CS347_21945</name>
</gene>
<dbReference type="AlphaFoldDB" id="A0AAN1VHP2"/>
<proteinExistence type="predicted"/>
<protein>
    <submittedName>
        <fullName evidence="1">Uncharacterized protein</fullName>
    </submittedName>
</protein>
<dbReference type="RefSeq" id="WP_048939987.1">
    <property type="nucleotide sequence ID" value="NZ_CP052844.1"/>
</dbReference>
<reference evidence="2" key="1">
    <citation type="submission" date="2017-10" db="EMBL/GenBank/DDBJ databases">
        <title>Whole genome sequencing of various Bordetella species.</title>
        <authorList>
            <person name="Weigand M.R."/>
            <person name="Loparev V."/>
            <person name="Peng Y."/>
            <person name="Bowden K.E."/>
            <person name="Tondella M.L."/>
            <person name="Williams M.M."/>
        </authorList>
    </citation>
    <scope>NUCLEOTIDE SEQUENCE [LARGE SCALE GENOMIC DNA]</scope>
    <source>
        <strain evidence="2">H720</strain>
    </source>
</reference>
<name>A0AAN1VHP2_9BORD</name>
<sequence>MAIGNFAETRAMLENLSHGITMASNDAEALAACENITRWGGDRNSNVGALRFLRSQASVLQYLNAVKADLALQTAVVRPAGELPAVLAMNSMLTKVHALNSGDGLPIYDSRVAGAIATLVETWRHEEGRAGEPLPAALLFPAVGGGGHRRSVQARYPESINPPTLYYSAGNEERAIRTAKEWASAKVRLGWLLSELLIEPSPSGIRSLEACLFMAGYDCSGINS</sequence>
<dbReference type="EMBL" id="CP024172">
    <property type="protein sequence ID" value="AZW19229.1"/>
    <property type="molecule type" value="Genomic_DNA"/>
</dbReference>
<organism evidence="1 2">
    <name type="scientific">Bordetella hinzii</name>
    <dbReference type="NCBI Taxonomy" id="103855"/>
    <lineage>
        <taxon>Bacteria</taxon>
        <taxon>Pseudomonadati</taxon>
        <taxon>Pseudomonadota</taxon>
        <taxon>Betaproteobacteria</taxon>
        <taxon>Burkholderiales</taxon>
        <taxon>Alcaligenaceae</taxon>
        <taxon>Bordetella</taxon>
    </lineage>
</organism>
<evidence type="ECO:0000313" key="2">
    <source>
        <dbReference type="Proteomes" id="UP000282741"/>
    </source>
</evidence>